<protein>
    <submittedName>
        <fullName evidence="3">Uncharacterized protein</fullName>
    </submittedName>
</protein>
<evidence type="ECO:0000256" key="1">
    <source>
        <dbReference type="ARBA" id="ARBA00004685"/>
    </source>
</evidence>
<dbReference type="PANTHER" id="PTHR33365:SF4">
    <property type="entry name" value="CYCLOCHLOROTINE BIOSYNTHESIS PROTEIN O"/>
    <property type="match status" value="1"/>
</dbReference>
<evidence type="ECO:0000313" key="3">
    <source>
        <dbReference type="EMBL" id="KAJ3574051.1"/>
    </source>
</evidence>
<dbReference type="InterPro" id="IPR021765">
    <property type="entry name" value="UstYa-like"/>
</dbReference>
<proteinExistence type="inferred from homology"/>
<comment type="caution">
    <text evidence="3">The sequence shown here is derived from an EMBL/GenBank/DDBJ whole genome shotgun (WGS) entry which is preliminary data.</text>
</comment>
<gene>
    <name evidence="3" type="ORF">NP233_g2026</name>
</gene>
<evidence type="ECO:0000313" key="4">
    <source>
        <dbReference type="Proteomes" id="UP001213000"/>
    </source>
</evidence>
<evidence type="ECO:0000256" key="2">
    <source>
        <dbReference type="ARBA" id="ARBA00035112"/>
    </source>
</evidence>
<sequence>MQLKSDFSMQGLLPLLVALILSTIFNATLTWNDLHILRSLRKAKGAFTPQARRLNSFFIATSTESQNLHGDNEAPIRLAQVLQVVEANGHYGMSADSEWETLLPSNHATGIHPSPSHERQEYVAVYHQISCLNSLRKLYMNPGWADDAQKQDTAHHCLNVLRQAVLCNGDTTLEPSHPELHSNGKEVAAASGMDVAHVCRNWEELRTMSEVDSFAVNAIHHSVTSSAKRGDEMEPLE</sequence>
<comment type="pathway">
    <text evidence="1">Mycotoxin biosynthesis.</text>
</comment>
<comment type="similarity">
    <text evidence="2">Belongs to the ustYa family.</text>
</comment>
<keyword evidence="4" id="KW-1185">Reference proteome</keyword>
<reference evidence="3" key="1">
    <citation type="submission" date="2022-07" db="EMBL/GenBank/DDBJ databases">
        <title>Genome Sequence of Leucocoprinus birnbaumii.</title>
        <authorList>
            <person name="Buettner E."/>
        </authorList>
    </citation>
    <scope>NUCLEOTIDE SEQUENCE</scope>
    <source>
        <strain evidence="3">VT141</strain>
    </source>
</reference>
<organism evidence="3 4">
    <name type="scientific">Leucocoprinus birnbaumii</name>
    <dbReference type="NCBI Taxonomy" id="56174"/>
    <lineage>
        <taxon>Eukaryota</taxon>
        <taxon>Fungi</taxon>
        <taxon>Dikarya</taxon>
        <taxon>Basidiomycota</taxon>
        <taxon>Agaricomycotina</taxon>
        <taxon>Agaricomycetes</taxon>
        <taxon>Agaricomycetidae</taxon>
        <taxon>Agaricales</taxon>
        <taxon>Agaricineae</taxon>
        <taxon>Agaricaceae</taxon>
        <taxon>Leucocoprinus</taxon>
    </lineage>
</organism>
<name>A0AAD5VZ32_9AGAR</name>
<accession>A0AAD5VZ32</accession>
<dbReference type="Proteomes" id="UP001213000">
    <property type="component" value="Unassembled WGS sequence"/>
</dbReference>
<dbReference type="EMBL" id="JANIEX010000082">
    <property type="protein sequence ID" value="KAJ3574051.1"/>
    <property type="molecule type" value="Genomic_DNA"/>
</dbReference>
<dbReference type="GO" id="GO:0043386">
    <property type="term" value="P:mycotoxin biosynthetic process"/>
    <property type="evidence" value="ECO:0007669"/>
    <property type="project" value="InterPro"/>
</dbReference>
<dbReference type="PANTHER" id="PTHR33365">
    <property type="entry name" value="YALI0B05434P"/>
    <property type="match status" value="1"/>
</dbReference>
<dbReference type="Pfam" id="PF11807">
    <property type="entry name" value="UstYa"/>
    <property type="match status" value="1"/>
</dbReference>
<dbReference type="AlphaFoldDB" id="A0AAD5VZ32"/>